<evidence type="ECO:0000313" key="3">
    <source>
        <dbReference type="Proteomes" id="UP000240996"/>
    </source>
</evidence>
<feature type="transmembrane region" description="Helical" evidence="1">
    <location>
        <begin position="80"/>
        <end position="98"/>
    </location>
</feature>
<dbReference type="Pfam" id="PF03203">
    <property type="entry name" value="MerC"/>
    <property type="match status" value="1"/>
</dbReference>
<feature type="transmembrane region" description="Helical" evidence="1">
    <location>
        <begin position="22"/>
        <end position="43"/>
    </location>
</feature>
<keyword evidence="1" id="KW-1133">Transmembrane helix</keyword>
<sequence length="132" mass="13647">MSTTAHHHTHAHPSWIAGLDRYAIGLSGLCMVHCLATSVLVALMSTAGGVLLDPIFHEVGLTIAILFGAVALGRGILHHGYAMPAAMGAFGLGIMAGAMTLPHDSGSGETLWTIIGVALLAFGHDLNRRAES</sequence>
<keyword evidence="3" id="KW-1185">Reference proteome</keyword>
<gene>
    <name evidence="2" type="ORF">C8J24_2685</name>
</gene>
<dbReference type="RefSeq" id="WP_042466454.1">
    <property type="nucleotide sequence ID" value="NZ_PZZN01000003.1"/>
</dbReference>
<evidence type="ECO:0000256" key="1">
    <source>
        <dbReference type="SAM" id="Phobius"/>
    </source>
</evidence>
<dbReference type="EMBL" id="PZZN01000003">
    <property type="protein sequence ID" value="PTM44481.1"/>
    <property type="molecule type" value="Genomic_DNA"/>
</dbReference>
<name>A0A2T4YM52_9SPHN</name>
<organism evidence="2 3">
    <name type="scientific">Sphingomonas aerolata</name>
    <dbReference type="NCBI Taxonomy" id="185951"/>
    <lineage>
        <taxon>Bacteria</taxon>
        <taxon>Pseudomonadati</taxon>
        <taxon>Pseudomonadota</taxon>
        <taxon>Alphaproteobacteria</taxon>
        <taxon>Sphingomonadales</taxon>
        <taxon>Sphingomonadaceae</taxon>
        <taxon>Sphingomonas</taxon>
    </lineage>
</organism>
<keyword evidence="1" id="KW-0812">Transmembrane</keyword>
<reference evidence="2 3" key="1">
    <citation type="submission" date="2018-04" db="EMBL/GenBank/DDBJ databases">
        <title>Genomic Encyclopedia of Type Strains, Phase III (KMG-III): the genomes of soil and plant-associated and newly described type strains.</title>
        <authorList>
            <person name="Whitman W."/>
        </authorList>
    </citation>
    <scope>NUCLEOTIDE SEQUENCE [LARGE SCALE GENOMIC DNA]</scope>
    <source>
        <strain evidence="2 3">NW12</strain>
    </source>
</reference>
<evidence type="ECO:0000313" key="2">
    <source>
        <dbReference type="EMBL" id="PTM44481.1"/>
    </source>
</evidence>
<dbReference type="GO" id="GO:0016020">
    <property type="term" value="C:membrane"/>
    <property type="evidence" value="ECO:0007669"/>
    <property type="project" value="InterPro"/>
</dbReference>
<dbReference type="AlphaFoldDB" id="A0A2T4YM52"/>
<dbReference type="Proteomes" id="UP000240996">
    <property type="component" value="Unassembled WGS sequence"/>
</dbReference>
<comment type="caution">
    <text evidence="2">The sequence shown here is derived from an EMBL/GenBank/DDBJ whole genome shotgun (WGS) entry which is preliminary data.</text>
</comment>
<keyword evidence="1" id="KW-0472">Membrane</keyword>
<accession>A0A2T4YM52</accession>
<proteinExistence type="predicted"/>
<feature type="transmembrane region" description="Helical" evidence="1">
    <location>
        <begin position="55"/>
        <end position="73"/>
    </location>
</feature>
<dbReference type="GO" id="GO:0015097">
    <property type="term" value="F:mercury ion transmembrane transporter activity"/>
    <property type="evidence" value="ECO:0007669"/>
    <property type="project" value="InterPro"/>
</dbReference>
<protein>
    <submittedName>
        <fullName evidence="2">MerC mercury resistance protein</fullName>
    </submittedName>
</protein>
<dbReference type="InterPro" id="IPR004891">
    <property type="entry name" value="Mercury-R_MerC"/>
</dbReference>